<evidence type="ECO:0000256" key="13">
    <source>
        <dbReference type="PIRSR" id="PIRSR600823-2"/>
    </source>
</evidence>
<feature type="binding site" evidence="14">
    <location>
        <position position="292"/>
    </location>
    <ligand>
        <name>Ca(2+)</name>
        <dbReference type="ChEBI" id="CHEBI:29108"/>
        <label>2</label>
    </ligand>
</feature>
<evidence type="ECO:0000256" key="16">
    <source>
        <dbReference type="RuleBase" id="RU362060"/>
    </source>
</evidence>
<comment type="catalytic activity">
    <reaction evidence="1 16">
        <text>2 a phenolic donor + H2O2 = 2 a phenolic radical donor + 2 H2O</text>
        <dbReference type="Rhea" id="RHEA:56136"/>
        <dbReference type="ChEBI" id="CHEBI:15377"/>
        <dbReference type="ChEBI" id="CHEBI:16240"/>
        <dbReference type="ChEBI" id="CHEBI:139520"/>
        <dbReference type="ChEBI" id="CHEBI:139521"/>
        <dbReference type="EC" id="1.11.1.7"/>
    </reaction>
</comment>
<dbReference type="GO" id="GO:0020037">
    <property type="term" value="F:heme binding"/>
    <property type="evidence" value="ECO:0007669"/>
    <property type="project" value="UniProtKB-UniRule"/>
</dbReference>
<keyword evidence="5 16" id="KW-0575">Peroxidase</keyword>
<keyword evidence="12" id="KW-0325">Glycoprotein</keyword>
<dbReference type="SUPFAM" id="SSF48113">
    <property type="entry name" value="Heme-dependent peroxidases"/>
    <property type="match status" value="1"/>
</dbReference>
<dbReference type="EC" id="1.11.1.7" evidence="4 16"/>
<dbReference type="Pfam" id="PF00141">
    <property type="entry name" value="peroxidase"/>
    <property type="match status" value="1"/>
</dbReference>
<keyword evidence="16" id="KW-0376">Hydrogen peroxide</keyword>
<dbReference type="GO" id="GO:0140825">
    <property type="term" value="F:lactoperoxidase activity"/>
    <property type="evidence" value="ECO:0007669"/>
    <property type="project" value="UniProtKB-EC"/>
</dbReference>
<protein>
    <recommendedName>
        <fullName evidence="4 16">Peroxidase</fullName>
        <ecNumber evidence="4 16">1.11.1.7</ecNumber>
    </recommendedName>
</protein>
<evidence type="ECO:0000256" key="9">
    <source>
        <dbReference type="ARBA" id="ARBA00023002"/>
    </source>
</evidence>
<feature type="chain" id="PRO_5043088187" description="Peroxidase" evidence="16">
    <location>
        <begin position="26"/>
        <end position="369"/>
    </location>
</feature>
<dbReference type="InterPro" id="IPR010255">
    <property type="entry name" value="Haem_peroxidase_sf"/>
</dbReference>
<evidence type="ECO:0000256" key="15">
    <source>
        <dbReference type="PIRSR" id="PIRSR600823-5"/>
    </source>
</evidence>
<keyword evidence="7 14" id="KW-0479">Metal-binding</keyword>
<feature type="domain" description="Plant heme peroxidase family profile" evidence="17">
    <location>
        <begin position="112"/>
        <end position="369"/>
    </location>
</feature>
<evidence type="ECO:0000313" key="18">
    <source>
        <dbReference type="EMBL" id="KAG8369958.1"/>
    </source>
</evidence>
<comment type="function">
    <text evidence="2">Removal of H(2)O(2), oxidation of toxic reductants, biosynthesis and degradation of lignin, suberization, auxin catabolism, response to environmental stresses such as wounding, pathogen attack and oxidative stress. These functions might be dependent on each isozyme/isoform in each plant tissue.</text>
</comment>
<evidence type="ECO:0000256" key="7">
    <source>
        <dbReference type="ARBA" id="ARBA00022723"/>
    </source>
</evidence>
<keyword evidence="19" id="KW-1185">Reference proteome</keyword>
<keyword evidence="10 14" id="KW-0408">Iron</keyword>
<evidence type="ECO:0000256" key="2">
    <source>
        <dbReference type="ARBA" id="ARBA00002322"/>
    </source>
</evidence>
<keyword evidence="16" id="KW-0964">Secreted</keyword>
<evidence type="ECO:0000259" key="17">
    <source>
        <dbReference type="PROSITE" id="PS50873"/>
    </source>
</evidence>
<evidence type="ECO:0000256" key="5">
    <source>
        <dbReference type="ARBA" id="ARBA00022559"/>
    </source>
</evidence>
<keyword evidence="11 15" id="KW-1015">Disulfide bond</keyword>
<dbReference type="GO" id="GO:0006979">
    <property type="term" value="P:response to oxidative stress"/>
    <property type="evidence" value="ECO:0007669"/>
    <property type="project" value="UniProtKB-UniRule"/>
</dbReference>
<accession>A0AAV6WH86</accession>
<organism evidence="18 19">
    <name type="scientific">Buddleja alternifolia</name>
    <dbReference type="NCBI Taxonomy" id="168488"/>
    <lineage>
        <taxon>Eukaryota</taxon>
        <taxon>Viridiplantae</taxon>
        <taxon>Streptophyta</taxon>
        <taxon>Embryophyta</taxon>
        <taxon>Tracheophyta</taxon>
        <taxon>Spermatophyta</taxon>
        <taxon>Magnoliopsida</taxon>
        <taxon>eudicotyledons</taxon>
        <taxon>Gunneridae</taxon>
        <taxon>Pentapetalae</taxon>
        <taxon>asterids</taxon>
        <taxon>lamiids</taxon>
        <taxon>Lamiales</taxon>
        <taxon>Scrophulariaceae</taxon>
        <taxon>Buddlejeae</taxon>
        <taxon>Buddleja</taxon>
    </lineage>
</organism>
<reference evidence="18" key="1">
    <citation type="submission" date="2019-10" db="EMBL/GenBank/DDBJ databases">
        <authorList>
            <person name="Zhang R."/>
            <person name="Pan Y."/>
            <person name="Wang J."/>
            <person name="Ma R."/>
            <person name="Yu S."/>
        </authorList>
    </citation>
    <scope>NUCLEOTIDE SEQUENCE</scope>
    <source>
        <strain evidence="18">LA-IB0</strain>
        <tissue evidence="18">Leaf</tissue>
    </source>
</reference>
<gene>
    <name evidence="18" type="ORF">BUALT_Bualt14G0067300</name>
</gene>
<keyword evidence="6 16" id="KW-0349">Heme</keyword>
<name>A0AAV6WH86_9LAMI</name>
<dbReference type="PROSITE" id="PS00435">
    <property type="entry name" value="PEROXIDASE_1"/>
    <property type="match status" value="1"/>
</dbReference>
<feature type="binding site" evidence="14">
    <location>
        <position position="289"/>
    </location>
    <ligand>
        <name>Ca(2+)</name>
        <dbReference type="ChEBI" id="CHEBI:29108"/>
        <label>2</label>
    </ligand>
</feature>
<evidence type="ECO:0000256" key="8">
    <source>
        <dbReference type="ARBA" id="ARBA00022837"/>
    </source>
</evidence>
<dbReference type="PROSITE" id="PS50873">
    <property type="entry name" value="PEROXIDASE_4"/>
    <property type="match status" value="1"/>
</dbReference>
<evidence type="ECO:0000256" key="4">
    <source>
        <dbReference type="ARBA" id="ARBA00012313"/>
    </source>
</evidence>
<dbReference type="PRINTS" id="PR00458">
    <property type="entry name" value="PEROXIDASE"/>
</dbReference>
<feature type="binding site" evidence="14">
    <location>
        <position position="129"/>
    </location>
    <ligand>
        <name>Ca(2+)</name>
        <dbReference type="ChEBI" id="CHEBI:29108"/>
        <label>1</label>
    </ligand>
</feature>
<comment type="cofactor">
    <cofactor evidence="14 16">
        <name>heme b</name>
        <dbReference type="ChEBI" id="CHEBI:60344"/>
    </cofactor>
    <text evidence="14 16">Binds 1 heme b (iron(II)-protoporphyrin IX) group per subunit.</text>
</comment>
<keyword evidence="9 16" id="KW-0560">Oxidoreductase</keyword>
<dbReference type="PRINTS" id="PR00461">
    <property type="entry name" value="PLPEROXIDASE"/>
</dbReference>
<feature type="binding site" description="axial binding residue" evidence="14">
    <location>
        <position position="233"/>
    </location>
    <ligand>
        <name>heme b</name>
        <dbReference type="ChEBI" id="CHEBI:60344"/>
    </ligand>
    <ligandPart>
        <name>Fe</name>
        <dbReference type="ChEBI" id="CHEBI:18248"/>
    </ligandPart>
</feature>
<dbReference type="AlphaFoldDB" id="A0AAV6WH86"/>
<dbReference type="InterPro" id="IPR019793">
    <property type="entry name" value="Peroxidases_heam-ligand_BS"/>
</dbReference>
<feature type="binding site" evidence="14">
    <location>
        <position position="113"/>
    </location>
    <ligand>
        <name>Ca(2+)</name>
        <dbReference type="ChEBI" id="CHEBI:29108"/>
        <label>1</label>
    </ligand>
</feature>
<dbReference type="EMBL" id="WHWC01000014">
    <property type="protein sequence ID" value="KAG8369958.1"/>
    <property type="molecule type" value="Genomic_DNA"/>
</dbReference>
<evidence type="ECO:0000256" key="10">
    <source>
        <dbReference type="ARBA" id="ARBA00023004"/>
    </source>
</evidence>
<dbReference type="Gene3D" id="1.10.420.10">
    <property type="entry name" value="Peroxidase, domain 2"/>
    <property type="match status" value="1"/>
</dbReference>
<dbReference type="PANTHER" id="PTHR31517:SF48">
    <property type="entry name" value="PEROXIDASE 16-RELATED"/>
    <property type="match status" value="1"/>
</dbReference>
<feature type="binding site" evidence="14">
    <location>
        <position position="117"/>
    </location>
    <ligand>
        <name>Ca(2+)</name>
        <dbReference type="ChEBI" id="CHEBI:29108"/>
        <label>1</label>
    </ligand>
</feature>
<evidence type="ECO:0000256" key="14">
    <source>
        <dbReference type="PIRSR" id="PIRSR600823-3"/>
    </source>
</evidence>
<evidence type="ECO:0000256" key="11">
    <source>
        <dbReference type="ARBA" id="ARBA00023157"/>
    </source>
</evidence>
<proteinExistence type="inferred from homology"/>
<evidence type="ECO:0000256" key="6">
    <source>
        <dbReference type="ARBA" id="ARBA00022617"/>
    </source>
</evidence>
<dbReference type="InterPro" id="IPR033905">
    <property type="entry name" value="Secretory_peroxidase"/>
</dbReference>
<comment type="cofactor">
    <cofactor evidence="14 16">
        <name>Ca(2+)</name>
        <dbReference type="ChEBI" id="CHEBI:29108"/>
    </cofactor>
    <text evidence="14 16">Binds 2 calcium ions per subunit.</text>
</comment>
<dbReference type="GO" id="GO:0005576">
    <property type="term" value="C:extracellular region"/>
    <property type="evidence" value="ECO:0007669"/>
    <property type="project" value="UniProtKB-SubCell"/>
</dbReference>
<keyword evidence="16" id="KW-0732">Signal</keyword>
<dbReference type="Gene3D" id="1.10.520.10">
    <property type="match status" value="1"/>
</dbReference>
<feature type="disulfide bond" evidence="15">
    <location>
        <begin position="161"/>
        <end position="365"/>
    </location>
</feature>
<dbReference type="InterPro" id="IPR002016">
    <property type="entry name" value="Haem_peroxidase"/>
</dbReference>
<dbReference type="FunFam" id="1.10.420.10:FF:000006">
    <property type="entry name" value="Peroxidase"/>
    <property type="match status" value="1"/>
</dbReference>
<dbReference type="CDD" id="cd00693">
    <property type="entry name" value="secretory_peroxidase"/>
    <property type="match status" value="1"/>
</dbReference>
<feature type="binding site" evidence="14">
    <location>
        <position position="297"/>
    </location>
    <ligand>
        <name>Ca(2+)</name>
        <dbReference type="ChEBI" id="CHEBI:29108"/>
        <label>2</label>
    </ligand>
</feature>
<dbReference type="GO" id="GO:0046872">
    <property type="term" value="F:metal ion binding"/>
    <property type="evidence" value="ECO:0007669"/>
    <property type="project" value="UniProtKB-UniRule"/>
</dbReference>
<evidence type="ECO:0000256" key="1">
    <source>
        <dbReference type="ARBA" id="ARBA00000189"/>
    </source>
</evidence>
<evidence type="ECO:0000256" key="12">
    <source>
        <dbReference type="ARBA" id="ARBA00023180"/>
    </source>
</evidence>
<comment type="similarity">
    <text evidence="16">Belongs to the peroxidase family. Classical plant (class III) peroxidase subfamily.</text>
</comment>
<comment type="similarity">
    <text evidence="3">Belongs to the peroxidase family. Ascorbate peroxidase subfamily.</text>
</comment>
<evidence type="ECO:0000256" key="3">
    <source>
        <dbReference type="ARBA" id="ARBA00006873"/>
    </source>
</evidence>
<feature type="binding site" evidence="13">
    <location>
        <position position="203"/>
    </location>
    <ligand>
        <name>substrate</name>
    </ligand>
</feature>
<feature type="binding site" evidence="14">
    <location>
        <position position="115"/>
    </location>
    <ligand>
        <name>Ca(2+)</name>
        <dbReference type="ChEBI" id="CHEBI:29108"/>
        <label>1</label>
    </ligand>
</feature>
<sequence length="369" mass="40699">MTSFGLVNLPLFFNCALDLTAVINSSNNSIEWPVFNLKKLLCYHHKCLFLLLKETLRGRRVVRRWKQEFRRNADVTVPYEELVSGAAKKIETRVRTDDRKVSVVHSALDHYEGCDASILLDSTPSQMAEKESMGNKGVQGFEVIDEAKAQIEAQCPNTVSCADIIAFAARDSVSKADGIYYSVPGGRRDGKISIINDVTPNLPGEFFNVTQLKLNFASKGLSLDEMVTLSGAHSIGDSHCSSFTKRLYSFNSTHQQDPSLDGVYAGYLKGRCPSSVGTGTGLDPAVSFDPTTPTKLDNNYYKNLKMNKGLLTSDQVLWGNPSTRSMVKSNANHPSNWATKFAKAMVHMGSIDILTGKQGEIRKNCRLVN</sequence>
<comment type="subcellular location">
    <subcellularLocation>
        <location evidence="16">Secreted</location>
    </subcellularLocation>
</comment>
<dbReference type="Proteomes" id="UP000826271">
    <property type="component" value="Unassembled WGS sequence"/>
</dbReference>
<dbReference type="InterPro" id="IPR000823">
    <property type="entry name" value="Peroxidase_pln"/>
</dbReference>
<dbReference type="GO" id="GO:0042744">
    <property type="term" value="P:hydrogen peroxide catabolic process"/>
    <property type="evidence" value="ECO:0007669"/>
    <property type="project" value="UniProtKB-KW"/>
</dbReference>
<comment type="caution">
    <text evidence="18">The sequence shown here is derived from an EMBL/GenBank/DDBJ whole genome shotgun (WGS) entry which is preliminary data.</text>
</comment>
<keyword evidence="8 14" id="KW-0106">Calcium</keyword>
<dbReference type="PANTHER" id="PTHR31517">
    <property type="match status" value="1"/>
</dbReference>
<feature type="disulfide bond" evidence="15">
    <location>
        <begin position="240"/>
        <end position="272"/>
    </location>
</feature>
<feature type="signal peptide" evidence="16">
    <location>
        <begin position="1"/>
        <end position="25"/>
    </location>
</feature>
<evidence type="ECO:0000313" key="19">
    <source>
        <dbReference type="Proteomes" id="UP000826271"/>
    </source>
</evidence>